<keyword evidence="5" id="KW-0963">Cytoplasm</keyword>
<protein>
    <recommendedName>
        <fullName evidence="4">RING-type E3 ubiquitin transferase</fullName>
        <ecNumber evidence="4">2.3.2.27</ecNumber>
    </recommendedName>
</protein>
<dbReference type="PANTHER" id="PTHR22938">
    <property type="entry name" value="ZINC FINGER PROTEIN 598"/>
    <property type="match status" value="1"/>
</dbReference>
<dbReference type="InterPro" id="IPR013087">
    <property type="entry name" value="Znf_C2H2_type"/>
</dbReference>
<feature type="domain" description="RING-type" evidence="14">
    <location>
        <begin position="13"/>
        <end position="53"/>
    </location>
</feature>
<dbReference type="InterPro" id="IPR041888">
    <property type="entry name" value="RING-HC_ZNF598/HEL2"/>
</dbReference>
<dbReference type="PROSITE" id="PS00028">
    <property type="entry name" value="ZINC_FINGER_C2H2_1"/>
    <property type="match status" value="1"/>
</dbReference>
<feature type="region of interest" description="Disordered" evidence="13">
    <location>
        <begin position="366"/>
        <end position="391"/>
    </location>
</feature>
<feature type="region of interest" description="Disordered" evidence="13">
    <location>
        <begin position="411"/>
        <end position="791"/>
    </location>
</feature>
<keyword evidence="16" id="KW-1185">Reference proteome</keyword>
<evidence type="ECO:0000256" key="10">
    <source>
        <dbReference type="ARBA" id="ARBA00022833"/>
    </source>
</evidence>
<organism evidence="15 16">
    <name type="scientific">Paralvinella palmiformis</name>
    <dbReference type="NCBI Taxonomy" id="53620"/>
    <lineage>
        <taxon>Eukaryota</taxon>
        <taxon>Metazoa</taxon>
        <taxon>Spiralia</taxon>
        <taxon>Lophotrochozoa</taxon>
        <taxon>Annelida</taxon>
        <taxon>Polychaeta</taxon>
        <taxon>Sedentaria</taxon>
        <taxon>Canalipalpata</taxon>
        <taxon>Terebellida</taxon>
        <taxon>Terebelliformia</taxon>
        <taxon>Alvinellidae</taxon>
        <taxon>Paralvinella</taxon>
    </lineage>
</organism>
<dbReference type="GO" id="GO:0072344">
    <property type="term" value="P:rescue of stalled ribosome"/>
    <property type="evidence" value="ECO:0007669"/>
    <property type="project" value="InterPro"/>
</dbReference>
<name>A0AAD9N972_9ANNE</name>
<dbReference type="GO" id="GO:0061630">
    <property type="term" value="F:ubiquitin protein ligase activity"/>
    <property type="evidence" value="ECO:0007669"/>
    <property type="project" value="UniProtKB-EC"/>
</dbReference>
<evidence type="ECO:0000256" key="8">
    <source>
        <dbReference type="ARBA" id="ARBA00022723"/>
    </source>
</evidence>
<dbReference type="CDD" id="cd16615">
    <property type="entry name" value="RING-HC_ZNF598"/>
    <property type="match status" value="1"/>
</dbReference>
<dbReference type="GO" id="GO:0016567">
    <property type="term" value="P:protein ubiquitination"/>
    <property type="evidence" value="ECO:0007669"/>
    <property type="project" value="TreeGrafter"/>
</dbReference>
<dbReference type="InterPro" id="IPR044288">
    <property type="entry name" value="ZNF598/HEL2"/>
</dbReference>
<evidence type="ECO:0000256" key="9">
    <source>
        <dbReference type="ARBA" id="ARBA00022771"/>
    </source>
</evidence>
<comment type="pathway">
    <text evidence="3">Protein modification; protein ubiquitination.</text>
</comment>
<evidence type="ECO:0000259" key="14">
    <source>
        <dbReference type="PROSITE" id="PS50089"/>
    </source>
</evidence>
<dbReference type="InterPro" id="IPR057634">
    <property type="entry name" value="PAH_ZNF598/HEL2"/>
</dbReference>
<dbReference type="SUPFAM" id="SSF57850">
    <property type="entry name" value="RING/U-box"/>
    <property type="match status" value="1"/>
</dbReference>
<evidence type="ECO:0000256" key="13">
    <source>
        <dbReference type="SAM" id="MobiDB-lite"/>
    </source>
</evidence>
<reference evidence="15" key="1">
    <citation type="journal article" date="2023" name="Mol. Biol. Evol.">
        <title>Third-Generation Sequencing Reveals the Adaptive Role of the Epigenome in Three Deep-Sea Polychaetes.</title>
        <authorList>
            <person name="Perez M."/>
            <person name="Aroh O."/>
            <person name="Sun Y."/>
            <person name="Lan Y."/>
            <person name="Juniper S.K."/>
            <person name="Young C.R."/>
            <person name="Angers B."/>
            <person name="Qian P.Y."/>
        </authorList>
    </citation>
    <scope>NUCLEOTIDE SEQUENCE</scope>
    <source>
        <strain evidence="15">P08H-3</strain>
    </source>
</reference>
<dbReference type="PANTHER" id="PTHR22938:SF0">
    <property type="entry name" value="E3 UBIQUITIN-PROTEIN LIGASE ZNF598"/>
    <property type="match status" value="1"/>
</dbReference>
<evidence type="ECO:0000256" key="11">
    <source>
        <dbReference type="ARBA" id="ARBA00035113"/>
    </source>
</evidence>
<feature type="compositionally biased region" description="Basic and acidic residues" evidence="13">
    <location>
        <begin position="625"/>
        <end position="647"/>
    </location>
</feature>
<evidence type="ECO:0000256" key="2">
    <source>
        <dbReference type="ARBA" id="ARBA00004496"/>
    </source>
</evidence>
<dbReference type="GO" id="GO:0005737">
    <property type="term" value="C:cytoplasm"/>
    <property type="evidence" value="ECO:0007669"/>
    <property type="project" value="UniProtKB-SubCell"/>
</dbReference>
<keyword evidence="10" id="KW-0862">Zinc</keyword>
<feature type="compositionally biased region" description="Polar residues" evidence="13">
    <location>
        <begin position="701"/>
        <end position="713"/>
    </location>
</feature>
<comment type="similarity">
    <text evidence="11">Belongs to the ZNF598/HEL2 family.</text>
</comment>
<proteinExistence type="inferred from homology"/>
<keyword evidence="9 12" id="KW-0863">Zinc-finger</keyword>
<dbReference type="PROSITE" id="PS50089">
    <property type="entry name" value="ZF_RING_2"/>
    <property type="match status" value="1"/>
</dbReference>
<evidence type="ECO:0000313" key="16">
    <source>
        <dbReference type="Proteomes" id="UP001208570"/>
    </source>
</evidence>
<dbReference type="GO" id="GO:0043022">
    <property type="term" value="F:ribosome binding"/>
    <property type="evidence" value="ECO:0007669"/>
    <property type="project" value="TreeGrafter"/>
</dbReference>
<comment type="subcellular location">
    <subcellularLocation>
        <location evidence="2">Cytoplasm</location>
    </subcellularLocation>
</comment>
<dbReference type="AlphaFoldDB" id="A0AAD9N972"/>
<feature type="compositionally biased region" description="Basic residues" evidence="13">
    <location>
        <begin position="281"/>
        <end position="292"/>
    </location>
</feature>
<keyword evidence="7" id="KW-0808">Transferase</keyword>
<feature type="compositionally biased region" description="Low complexity" evidence="13">
    <location>
        <begin position="743"/>
        <end position="756"/>
    </location>
</feature>
<dbReference type="EC" id="2.3.2.27" evidence="4"/>
<feature type="compositionally biased region" description="Low complexity" evidence="13">
    <location>
        <begin position="536"/>
        <end position="546"/>
    </location>
</feature>
<keyword evidence="8" id="KW-0479">Metal-binding</keyword>
<comment type="caution">
    <text evidence="15">The sequence shown here is derived from an EMBL/GenBank/DDBJ whole genome shotgun (WGS) entry which is preliminary data.</text>
</comment>
<evidence type="ECO:0000256" key="3">
    <source>
        <dbReference type="ARBA" id="ARBA00004906"/>
    </source>
</evidence>
<evidence type="ECO:0000256" key="4">
    <source>
        <dbReference type="ARBA" id="ARBA00012483"/>
    </source>
</evidence>
<dbReference type="SMART" id="SM00355">
    <property type="entry name" value="ZnF_C2H2"/>
    <property type="match status" value="5"/>
</dbReference>
<feature type="region of interest" description="Disordered" evidence="13">
    <location>
        <begin position="829"/>
        <end position="858"/>
    </location>
</feature>
<dbReference type="Proteomes" id="UP001208570">
    <property type="component" value="Unassembled WGS sequence"/>
</dbReference>
<sequence length="1036" mass="115192">MADIRETSTKDVCNVCHDDIEIYAVGKCDHFVCYKCSTRMRLLCKQMYCATCRADLPEVFFMTQFRKFEDVAGRFKLFHKEENIFFENEKLRNEFFDLLSHKCKLCPLLKPMKTFRELELHMRRDHSLHYCDICVKDLKVFTAERKCYTREELARHRRLGDVDDKSFKGHPLCELCDQRYLDRDELARHCRKEHYYCHFCESDGLPLVFFGDYSILKDHFKDDHYLCEEGECIQVQFTNAFRSEIDLKAHKTTEHSRHMNKAEIRQARTIEVDFQLAPRHGPNRGRGGRNKGRNRDYVQDRGKSMEQYEVAQAVAQHLNQVHRESGAIAVVDRALVNPSTFEQIQQESASSNKQQVYSQLAEDFPTLSSGKEESASVSSEEASKTGSNKRDTLAKKLALSSNLLVQDGDIENGDFPSLSGAPHGKPSQNAPYKGAWQRQADNSDFPALSTKQQSKESTNSYGKRGATPACSGSAATHVTSWAQSNQVSSKPKKIEPSSNKRNRVPSEDDFPSLHSISNILMNTKPAAPGLSRTKLSSSSSTGTSSGVGHGQPITNKIPEKSQPTANFTTEDFPVLDSKKLVSDLPNWQGGSKPKETNYSGVYERTGAKSARQTRKQPAPMPDFTDSSKSEKGSSADKLEKSGDDDNKWVVVKSQRNVHGAVEEKNGKEVANSAAQQLKSKKSRKSNKKKLGRENGAETPDFSYSDSERGTASGSGEKCQGMGVKVDGKSKISSHQNHKLKSNKNSGSEDSNASSSSGHHKEADEAKSSKDSSTSCSKITGSSLDAKPSKVDSFPSFTELSETTNILPLLSAMDEFPALLSGKQPTAVPPGFTKSKSGSGPPPGFTKPGSCMPTSKPPPGFNEPCVNDIENIAPLMGGDISAPRYIEPVNFKARNEKLITDIREMLSAEEFNDFKSCSGEFRRSHITAKEYYNNCRSIMGGEQFGKILPELISLLPDIERQQELLAVYSDDEVKVGDIIKIKQTRKPAWKSNTLLLSPCTICRQVVLSRELSEHVGKHDLYMDFPTLSSISASLVLP</sequence>
<feature type="region of interest" description="Disordered" evidence="13">
    <location>
        <begin position="276"/>
        <end position="296"/>
    </location>
</feature>
<accession>A0AAD9N972</accession>
<keyword evidence="6" id="KW-0597">Phosphoprotein</keyword>
<evidence type="ECO:0000256" key="1">
    <source>
        <dbReference type="ARBA" id="ARBA00000900"/>
    </source>
</evidence>
<dbReference type="EMBL" id="JAODUP010000115">
    <property type="protein sequence ID" value="KAK2161515.1"/>
    <property type="molecule type" value="Genomic_DNA"/>
</dbReference>
<feature type="compositionally biased region" description="Polar residues" evidence="13">
    <location>
        <begin position="473"/>
        <end position="489"/>
    </location>
</feature>
<evidence type="ECO:0000256" key="5">
    <source>
        <dbReference type="ARBA" id="ARBA00022490"/>
    </source>
</evidence>
<feature type="compositionally biased region" description="Low complexity" evidence="13">
    <location>
        <begin position="770"/>
        <end position="782"/>
    </location>
</feature>
<dbReference type="InterPro" id="IPR001841">
    <property type="entry name" value="Znf_RING"/>
</dbReference>
<comment type="catalytic activity">
    <reaction evidence="1">
        <text>S-ubiquitinyl-[E2 ubiquitin-conjugating enzyme]-L-cysteine + [acceptor protein]-L-lysine = [E2 ubiquitin-conjugating enzyme]-L-cysteine + N(6)-ubiquitinyl-[acceptor protein]-L-lysine.</text>
        <dbReference type="EC" id="2.3.2.27"/>
    </reaction>
</comment>
<evidence type="ECO:0000256" key="7">
    <source>
        <dbReference type="ARBA" id="ARBA00022679"/>
    </source>
</evidence>
<feature type="compositionally biased region" description="Polar residues" evidence="13">
    <location>
        <begin position="449"/>
        <end position="461"/>
    </location>
</feature>
<dbReference type="GO" id="GO:0008270">
    <property type="term" value="F:zinc ion binding"/>
    <property type="evidence" value="ECO:0007669"/>
    <property type="project" value="UniProtKB-KW"/>
</dbReference>
<dbReference type="Pfam" id="PF25447">
    <property type="entry name" value="RING_ZNF598"/>
    <property type="match status" value="1"/>
</dbReference>
<evidence type="ECO:0000256" key="6">
    <source>
        <dbReference type="ARBA" id="ARBA00022553"/>
    </source>
</evidence>
<gene>
    <name evidence="15" type="ORF">LSH36_115g05013</name>
</gene>
<feature type="compositionally biased region" description="Basic residues" evidence="13">
    <location>
        <begin position="678"/>
        <end position="690"/>
    </location>
</feature>
<evidence type="ECO:0000256" key="12">
    <source>
        <dbReference type="PROSITE-ProRule" id="PRU00175"/>
    </source>
</evidence>
<feature type="compositionally biased region" description="Basic and acidic residues" evidence="13">
    <location>
        <begin position="758"/>
        <end position="769"/>
    </location>
</feature>
<dbReference type="Pfam" id="PF23202">
    <property type="entry name" value="PAH_ZNF598"/>
    <property type="match status" value="1"/>
</dbReference>
<evidence type="ECO:0000313" key="15">
    <source>
        <dbReference type="EMBL" id="KAK2161515.1"/>
    </source>
</evidence>